<feature type="domain" description="EGF-like" evidence="4">
    <location>
        <begin position="72"/>
        <end position="108"/>
    </location>
</feature>
<sequence>DNKKTKRSNPVGWHYDRLQPRHALVEDIKPGALPTQQADMPSTAVHPKPQPAAPSRYTGENFHSHRPTGNVEAANCSTVTCYNGGTCNNFTDSPPCLCPLPYIAPYCSAAADYCFTLQPDKGITELPVCLNNGTCTLAYTDPYFTCNCSDGYEALEFSKASVTVGVAAAGGTVGGVCIIVIIVVVCKRKTICKKQSEAPSSTTVTDETADSTTKSHCPSTGAEIIDETENKYQPNDNSKAVELNSQATNGTSLGDTEVGGSPGGRIPVSEENNPPDAEAVYAVVQKKAKIPESEKNNQPDAEVVYAMPQKRAKIPYVF</sequence>
<keyword evidence="3" id="KW-1133">Transmembrane helix</keyword>
<evidence type="ECO:0000259" key="4">
    <source>
        <dbReference type="PROSITE" id="PS50026"/>
    </source>
</evidence>
<feature type="region of interest" description="Disordered" evidence="2">
    <location>
        <begin position="244"/>
        <end position="275"/>
    </location>
</feature>
<dbReference type="PROSITE" id="PS50026">
    <property type="entry name" value="EGF_3"/>
    <property type="match status" value="2"/>
</dbReference>
<dbReference type="Proteomes" id="UP000095280">
    <property type="component" value="Unplaced"/>
</dbReference>
<feature type="compositionally biased region" description="Low complexity" evidence="2">
    <location>
        <begin position="200"/>
        <end position="212"/>
    </location>
</feature>
<accession>A0A1I8G2P8</accession>
<feature type="compositionally biased region" description="Polar residues" evidence="2">
    <location>
        <begin position="244"/>
        <end position="254"/>
    </location>
</feature>
<evidence type="ECO:0000256" key="2">
    <source>
        <dbReference type="SAM" id="MobiDB-lite"/>
    </source>
</evidence>
<protein>
    <submittedName>
        <fullName evidence="6">EGF-like domain-containing protein</fullName>
    </submittedName>
</protein>
<dbReference type="AlphaFoldDB" id="A0A1I8G2P8"/>
<organism evidence="5 6">
    <name type="scientific">Macrostomum lignano</name>
    <dbReference type="NCBI Taxonomy" id="282301"/>
    <lineage>
        <taxon>Eukaryota</taxon>
        <taxon>Metazoa</taxon>
        <taxon>Spiralia</taxon>
        <taxon>Lophotrochozoa</taxon>
        <taxon>Platyhelminthes</taxon>
        <taxon>Rhabditophora</taxon>
        <taxon>Macrostomorpha</taxon>
        <taxon>Macrostomida</taxon>
        <taxon>Macrostomidae</taxon>
        <taxon>Macrostomum</taxon>
    </lineage>
</organism>
<feature type="disulfide bond" evidence="1">
    <location>
        <begin position="129"/>
        <end position="146"/>
    </location>
</feature>
<feature type="region of interest" description="Disordered" evidence="2">
    <location>
        <begin position="197"/>
        <end position="221"/>
    </location>
</feature>
<evidence type="ECO:0000313" key="6">
    <source>
        <dbReference type="WBParaSite" id="maker-uti_cns_0000598-snap-gene-0.2-mRNA-1"/>
    </source>
</evidence>
<keyword evidence="3" id="KW-0812">Transmembrane</keyword>
<feature type="disulfide bond" evidence="1">
    <location>
        <begin position="98"/>
        <end position="107"/>
    </location>
</feature>
<keyword evidence="5" id="KW-1185">Reference proteome</keyword>
<evidence type="ECO:0000313" key="5">
    <source>
        <dbReference type="Proteomes" id="UP000095280"/>
    </source>
</evidence>
<comment type="caution">
    <text evidence="1">Lacks conserved residue(s) required for the propagation of feature annotation.</text>
</comment>
<dbReference type="PROSITE" id="PS01186">
    <property type="entry name" value="EGF_2"/>
    <property type="match status" value="1"/>
</dbReference>
<name>A0A1I8G2P8_9PLAT</name>
<dbReference type="InterPro" id="IPR000742">
    <property type="entry name" value="EGF"/>
</dbReference>
<dbReference type="WBParaSite" id="maker-uti_cns_0000598-snap-gene-0.2-mRNA-1">
    <property type="protein sequence ID" value="maker-uti_cns_0000598-snap-gene-0.2-mRNA-1"/>
    <property type="gene ID" value="maker-uti_cns_0000598-snap-gene-0.2"/>
</dbReference>
<reference evidence="6" key="1">
    <citation type="submission" date="2016-11" db="UniProtKB">
        <authorList>
            <consortium name="WormBaseParasite"/>
        </authorList>
    </citation>
    <scope>IDENTIFICATION</scope>
</reference>
<keyword evidence="1" id="KW-0245">EGF-like domain</keyword>
<feature type="transmembrane region" description="Helical" evidence="3">
    <location>
        <begin position="164"/>
        <end position="186"/>
    </location>
</feature>
<evidence type="ECO:0000256" key="3">
    <source>
        <dbReference type="SAM" id="Phobius"/>
    </source>
</evidence>
<feature type="domain" description="EGF-like" evidence="4">
    <location>
        <begin position="120"/>
        <end position="158"/>
    </location>
</feature>
<evidence type="ECO:0000256" key="1">
    <source>
        <dbReference type="PROSITE-ProRule" id="PRU00076"/>
    </source>
</evidence>
<dbReference type="SUPFAM" id="SSF57196">
    <property type="entry name" value="EGF/Laminin"/>
    <property type="match status" value="1"/>
</dbReference>
<dbReference type="Gene3D" id="2.10.25.10">
    <property type="entry name" value="Laminin"/>
    <property type="match status" value="1"/>
</dbReference>
<proteinExistence type="predicted"/>
<feature type="region of interest" description="Disordered" evidence="2">
    <location>
        <begin position="27"/>
        <end position="56"/>
    </location>
</feature>
<keyword evidence="1" id="KW-1015">Disulfide bond</keyword>
<keyword evidence="3" id="KW-0472">Membrane</keyword>